<dbReference type="PANTHER" id="PTHR43265">
    <property type="entry name" value="ESTERASE ESTD"/>
    <property type="match status" value="1"/>
</dbReference>
<name>A0A2T1AC94_TRISK</name>
<dbReference type="Gene3D" id="3.40.50.1820">
    <property type="entry name" value="alpha/beta hydrolase"/>
    <property type="match status" value="1"/>
</dbReference>
<dbReference type="PANTHER" id="PTHR43265:SF1">
    <property type="entry name" value="ESTERASE ESTD"/>
    <property type="match status" value="1"/>
</dbReference>
<dbReference type="EMBL" id="PVUF01000011">
    <property type="protein sequence ID" value="PRZ46229.1"/>
    <property type="molecule type" value="Genomic_DNA"/>
</dbReference>
<organism evidence="2 3">
    <name type="scientific">Tritonibacter scottomollicae</name>
    <name type="common">Epibacterium scottomollicae</name>
    <dbReference type="NCBI Taxonomy" id="483013"/>
    <lineage>
        <taxon>Bacteria</taxon>
        <taxon>Pseudomonadati</taxon>
        <taxon>Pseudomonadota</taxon>
        <taxon>Alphaproteobacteria</taxon>
        <taxon>Rhodobacterales</taxon>
        <taxon>Paracoccaceae</taxon>
        <taxon>Tritonibacter</taxon>
    </lineage>
</organism>
<reference evidence="2 3" key="1">
    <citation type="submission" date="2018-03" db="EMBL/GenBank/DDBJ databases">
        <title>Genomic Encyclopedia of Archaeal and Bacterial Type Strains, Phase II (KMG-II): from individual species to whole genera.</title>
        <authorList>
            <person name="Goeker M."/>
        </authorList>
    </citation>
    <scope>NUCLEOTIDE SEQUENCE [LARGE SCALE GENOMIC DNA]</scope>
    <source>
        <strain evidence="2 3">DSM 25328</strain>
    </source>
</reference>
<dbReference type="SUPFAM" id="SSF53474">
    <property type="entry name" value="alpha/beta-Hydrolases"/>
    <property type="match status" value="1"/>
</dbReference>
<protein>
    <recommendedName>
        <fullName evidence="1">Serine aminopeptidase S33 domain-containing protein</fullName>
    </recommendedName>
</protein>
<accession>A0A2T1AC94</accession>
<gene>
    <name evidence="2" type="ORF">CLV89_111120</name>
</gene>
<dbReference type="GO" id="GO:0052689">
    <property type="term" value="F:carboxylic ester hydrolase activity"/>
    <property type="evidence" value="ECO:0007669"/>
    <property type="project" value="TreeGrafter"/>
</dbReference>
<dbReference type="Proteomes" id="UP000237718">
    <property type="component" value="Unassembled WGS sequence"/>
</dbReference>
<evidence type="ECO:0000313" key="2">
    <source>
        <dbReference type="EMBL" id="PRZ46229.1"/>
    </source>
</evidence>
<dbReference type="InterPro" id="IPR022742">
    <property type="entry name" value="Hydrolase_4"/>
</dbReference>
<comment type="caution">
    <text evidence="2">The sequence shown here is derived from an EMBL/GenBank/DDBJ whole genome shotgun (WGS) entry which is preliminary data.</text>
</comment>
<proteinExistence type="predicted"/>
<dbReference type="RefSeq" id="WP_106164713.1">
    <property type="nucleotide sequence ID" value="NZ_PVUF01000011.1"/>
</dbReference>
<sequence length="325" mass="35597">MLWATSVMPDPLRLDVHRADHKLAGRLLLPEDPGPHPAVIFVHGDGAMPWDAHGYYTPFMQALTNAGFAVYAWDKPGVGASTGNWLNQSMQARADEVIAAADTLRSDGRIQPDSIGLLGFSQAGWVMPKAIAAQPDFAYMVSISGAINWIEQSEFMTRNRLRLEGATDSEIRQALEFDRLLVDLMSKDAPYHTYTSLVEGAPSCCRSAMSQARWIFAKTNFRSDATAALRHVDIPVLALFGDRDLNVDAVQGAATYRDILGQTPGEVRVVTLKNADHSLLPASRDRLVTSGFGLMKRLIKIDIFGADAFADDAVGRVVRWIAAQE</sequence>
<dbReference type="AlphaFoldDB" id="A0A2T1AC94"/>
<dbReference type="OrthoDB" id="9765647at2"/>
<evidence type="ECO:0000313" key="3">
    <source>
        <dbReference type="Proteomes" id="UP000237718"/>
    </source>
</evidence>
<dbReference type="Pfam" id="PF12146">
    <property type="entry name" value="Hydrolase_4"/>
    <property type="match status" value="1"/>
</dbReference>
<dbReference type="InterPro" id="IPR053145">
    <property type="entry name" value="AB_hydrolase_Est10"/>
</dbReference>
<dbReference type="InterPro" id="IPR029058">
    <property type="entry name" value="AB_hydrolase_fold"/>
</dbReference>
<feature type="domain" description="Serine aminopeptidase S33" evidence="1">
    <location>
        <begin position="35"/>
        <end position="280"/>
    </location>
</feature>
<evidence type="ECO:0000259" key="1">
    <source>
        <dbReference type="Pfam" id="PF12146"/>
    </source>
</evidence>